<feature type="compositionally biased region" description="Low complexity" evidence="1">
    <location>
        <begin position="861"/>
        <end position="880"/>
    </location>
</feature>
<dbReference type="InterPro" id="IPR009291">
    <property type="entry name" value="Vps62"/>
</dbReference>
<feature type="region of interest" description="Disordered" evidence="1">
    <location>
        <begin position="1058"/>
        <end position="1088"/>
    </location>
</feature>
<feature type="compositionally biased region" description="Pro residues" evidence="1">
    <location>
        <begin position="410"/>
        <end position="424"/>
    </location>
</feature>
<dbReference type="RefSeq" id="XP_013754344.1">
    <property type="nucleotide sequence ID" value="XM_013898890.1"/>
</dbReference>
<dbReference type="Proteomes" id="UP000054408">
    <property type="component" value="Unassembled WGS sequence"/>
</dbReference>
<evidence type="ECO:0000313" key="3">
    <source>
        <dbReference type="Proteomes" id="UP000054408"/>
    </source>
</evidence>
<feature type="compositionally biased region" description="Low complexity" evidence="1">
    <location>
        <begin position="832"/>
        <end position="843"/>
    </location>
</feature>
<dbReference type="PANTHER" id="PTHR48219">
    <property type="entry name" value="VACUOLAR PROTEIN SORTING-ASSOCIATED PROTEIN 62-RELATED"/>
    <property type="match status" value="1"/>
</dbReference>
<keyword evidence="3" id="KW-1185">Reference proteome</keyword>
<reference evidence="2 3" key="1">
    <citation type="submission" date="2010-05" db="EMBL/GenBank/DDBJ databases">
        <title>The Genome Sequence of Thecamonas trahens ATCC 50062.</title>
        <authorList>
            <consortium name="The Broad Institute Genome Sequencing Platform"/>
            <person name="Russ C."/>
            <person name="Cuomo C."/>
            <person name="Shea T."/>
            <person name="Young S.K."/>
            <person name="Zeng Q."/>
            <person name="Koehrsen M."/>
            <person name="Haas B."/>
            <person name="Borodovsky M."/>
            <person name="Guigo R."/>
            <person name="Alvarado L."/>
            <person name="Berlin A."/>
            <person name="Bochicchio J."/>
            <person name="Borenstein D."/>
            <person name="Chapman S."/>
            <person name="Chen Z."/>
            <person name="Freedman E."/>
            <person name="Gellesch M."/>
            <person name="Goldberg J."/>
            <person name="Griggs A."/>
            <person name="Gujja S."/>
            <person name="Heilman E."/>
            <person name="Heiman D."/>
            <person name="Hepburn T."/>
            <person name="Howarth C."/>
            <person name="Jen D."/>
            <person name="Larson L."/>
            <person name="Mehta T."/>
            <person name="Park D."/>
            <person name="Pearson M."/>
            <person name="Roberts A."/>
            <person name="Saif S."/>
            <person name="Shenoy N."/>
            <person name="Sisk P."/>
            <person name="Stolte C."/>
            <person name="Sykes S."/>
            <person name="Thomson T."/>
            <person name="Walk T."/>
            <person name="White J."/>
            <person name="Yandava C."/>
            <person name="Burger G."/>
            <person name="Gray M.W."/>
            <person name="Holland P.W.H."/>
            <person name="King N."/>
            <person name="Lang F.B.F."/>
            <person name="Roger A.J."/>
            <person name="Ruiz-Trillo I."/>
            <person name="Lander E."/>
            <person name="Nusbaum C."/>
        </authorList>
    </citation>
    <scope>NUCLEOTIDE SEQUENCE [LARGE SCALE GENOMIC DNA]</scope>
    <source>
        <strain evidence="2 3">ATCC 50062</strain>
    </source>
</reference>
<evidence type="ECO:0000313" key="2">
    <source>
        <dbReference type="EMBL" id="KNC53782.1"/>
    </source>
</evidence>
<feature type="compositionally biased region" description="Polar residues" evidence="1">
    <location>
        <begin position="901"/>
        <end position="922"/>
    </location>
</feature>
<organism evidence="2 3">
    <name type="scientific">Thecamonas trahens ATCC 50062</name>
    <dbReference type="NCBI Taxonomy" id="461836"/>
    <lineage>
        <taxon>Eukaryota</taxon>
        <taxon>Apusozoa</taxon>
        <taxon>Apusomonadida</taxon>
        <taxon>Apusomonadidae</taxon>
        <taxon>Thecamonas</taxon>
    </lineage>
</organism>
<dbReference type="EMBL" id="GL349482">
    <property type="protein sequence ID" value="KNC53782.1"/>
    <property type="molecule type" value="Genomic_DNA"/>
</dbReference>
<feature type="region of interest" description="Disordered" evidence="1">
    <location>
        <begin position="801"/>
        <end position="922"/>
    </location>
</feature>
<feature type="compositionally biased region" description="Polar residues" evidence="1">
    <location>
        <begin position="1684"/>
        <end position="1693"/>
    </location>
</feature>
<feature type="region of interest" description="Disordered" evidence="1">
    <location>
        <begin position="1756"/>
        <end position="1776"/>
    </location>
</feature>
<accession>A0A0L0DN94</accession>
<feature type="compositionally biased region" description="Low complexity" evidence="1">
    <location>
        <begin position="888"/>
        <end position="897"/>
    </location>
</feature>
<feature type="compositionally biased region" description="Basic and acidic residues" evidence="1">
    <location>
        <begin position="820"/>
        <end position="831"/>
    </location>
</feature>
<dbReference type="Pfam" id="PF06101">
    <property type="entry name" value="Vps62"/>
    <property type="match status" value="1"/>
</dbReference>
<gene>
    <name evidence="2" type="ORF">AMSG_09501</name>
</gene>
<feature type="compositionally biased region" description="Basic and acidic residues" evidence="1">
    <location>
        <begin position="1608"/>
        <end position="1621"/>
    </location>
</feature>
<feature type="region of interest" description="Disordered" evidence="1">
    <location>
        <begin position="1644"/>
        <end position="1712"/>
    </location>
</feature>
<dbReference type="PANTHER" id="PTHR48219:SF2">
    <property type="entry name" value="VACUOLAR PROTEIN SORTING-ASSOCIATED PROTEIN 62"/>
    <property type="match status" value="1"/>
</dbReference>
<feature type="region of interest" description="Disordered" evidence="1">
    <location>
        <begin position="1606"/>
        <end position="1632"/>
    </location>
</feature>
<dbReference type="GeneID" id="25567952"/>
<feature type="region of interest" description="Disordered" evidence="1">
    <location>
        <begin position="378"/>
        <end position="424"/>
    </location>
</feature>
<feature type="compositionally biased region" description="Basic and acidic residues" evidence="1">
    <location>
        <begin position="1068"/>
        <end position="1086"/>
    </location>
</feature>
<name>A0A0L0DN94_THETB</name>
<proteinExistence type="predicted"/>
<feature type="compositionally biased region" description="Polar residues" evidence="1">
    <location>
        <begin position="1766"/>
        <end position="1776"/>
    </location>
</feature>
<feature type="compositionally biased region" description="Polar residues" evidence="1">
    <location>
        <begin position="383"/>
        <end position="392"/>
    </location>
</feature>
<protein>
    <submittedName>
        <fullName evidence="2">Uncharacterized protein</fullName>
    </submittedName>
</protein>
<feature type="compositionally biased region" description="Low complexity" evidence="1">
    <location>
        <begin position="1694"/>
        <end position="1704"/>
    </location>
</feature>
<sequence length="1776" mass="188788">MAFFEGEVVALAALGVACIVAGAICAFLFRRLQAASAVAAVYEWESLSLAFALHRGTLWLREQWEQGQAAPGGLVEDLHHGVAKSAAHVPVVSATLADEVIRMRLRQENEKQPVAGFVVGVVSGPHSSSAAAAVLRRFVAGGRSKDGSSARLKYSLEQFAVDDARIGRSGTDLRSEQAFPSHFATAFAPGSSALTLLALGADGQPTVAALDKIQVEVLRLQYAVPGTDASQRAREVDQDLESTYESRGGQIKISLNSLATGVFTMAVWYDRTFVPEAHLTVAFCAGPVSPPHSGISTNSALYFDNASHVFASEIFHHGQVVALDVSLRDADGLPYQPNWLGNALSGGVTSMPGDVLAPVPDWLDALLLPPTVSRQAMADAVRDQSTPASIHATTGFPGGSLSTSATHSPLPSPKRPPASRPLPPHLVQALPPLVTFVGEYSFIGEGKMYRVEQHLVPTTEARKSSPPFSFTAWRVNIVPGVVRFGDTISLGPEPPRWPVLVGHVSCQAFAEPRGFRLLWSSSQRHRPLWMWEPIPPDADHVALGVVCTHTADMPAVSSVVTVHKRELVAFVAKSERSPMWKIRPQMSKKRQSVGLVAQTIVMALNHYTGTITWGLDPVLTTTPPLVMHRFLPGHVLHPPPQLFRGASLALVWTNSGMHAATKKLSVWRPLPPSGYVRLGHALHNRHSVPKKHPIVVARDHSALVRPVSYALVWSEQSTSPPLFVWRPVAQNPSTHVAVGLVATTKASPPSLGEVRLVSRAFVRCSPLVPDMVLWRCKKAPLWRILANEILHSEAFDIVKSPAGGSSTTKSAPRRSMGADADVRTKMVDRIKSSSSRNRVGTSSQASSRAFPDKAKSKRGKASGQAARKAKSSASRSAATTKLHDSKESLSASRSISKSRLDTSLSSTTGKTKASYDSSLNSISEVSPQGARVAAARLIAKGKEIAEEQQSSVEAVDDGAEVSLSFSESESEVEEQEDECGCEADCVSELFGSAAAFDAADGQHLELVFVAEEVEQQEVDDVASDVADFDVESSHPLSSPLVVVSSSANIDGIRVPLGNYAGDGDTPDVGERRRGANDEQDGIKSDGADDDKADALLDVGVASAMSSCEDTAFFASLDDATGLLPSSLGRSGVSGSGSFILGDQTGISDGLLIELDADDIVMFVMPELGTFALRAPGETAPVPVASYEVVAMGAAHGDADVTMTGSGTWRVYETDADDVEMFATRRRLMQSQRRWAALAEASGQAMPGVTPSAPFLCGTPVGIPISWFLLGSQSREYAMRFCVGSPQDVVTASNLTNVSSSHDSPSSTSQLPNKASMVVVTGTLTELMTGISQTHGGVAVSADLNQHKLYVALPQDKEGPMRLDVLVNGHHVGGSPFLFYLHRLSLANSRIDMLCTGENMTRKRLGVKEACFAVSSKFDLVTLGRRAFIITAGQEYTLHLAPFDIYGRRLAAVADDVISALKLVFEPFRSPFAFKVSTGGLLVTRFTVTHPVFAPLSHLDAQLKLSPMVVSLGREAWAHDPSLHYLAVSDPAVMAPPGSATRSMPGHVVFDYLESATAMRRIPLCTKQKTAIAHLYHSSQKWAAYMRNLAKLAAALKSPTLLTLAPLPDSDHEAAPKVEPEVKPMTPPEPAVVLPGCLQTQLSAASDGLEPDSAIETSASAASNSDDDNNKGDPKLSAAQPPKPSSTTILPQDKSSSGALGTSSSNIQSRSSGALSTVTSAGAVNSVQSTTTDEVGAQMTSAGYSEYTLQQNTGLSSGVDSWMTGPIGSSQVTSTYH</sequence>
<dbReference type="OrthoDB" id="188042at2759"/>
<evidence type="ECO:0000256" key="1">
    <source>
        <dbReference type="SAM" id="MobiDB-lite"/>
    </source>
</evidence>